<dbReference type="EMBL" id="CP006664">
    <property type="protein sequence ID" value="AIJ06943.1"/>
    <property type="molecule type" value="Genomic_DNA"/>
</dbReference>
<dbReference type="HOGENOM" id="CLU_102944_0_0_6"/>
<dbReference type="Gene3D" id="3.10.450.40">
    <property type="match status" value="1"/>
</dbReference>
<proteinExistence type="predicted"/>
<dbReference type="KEGG" id="ete:ETEE_0465"/>
<dbReference type="RefSeq" id="WP_034162669.1">
    <property type="nucleotide sequence ID" value="NZ_CP006664.1"/>
</dbReference>
<dbReference type="InterPro" id="IPR007048">
    <property type="entry name" value="IraD/Gp25-like"/>
</dbReference>
<dbReference type="PANTHER" id="PTHR38595:SF2">
    <property type="entry name" value="TYPE VI SECRETION SYSTEM BASEPLATE SUBUNIT TSSE"/>
    <property type="match status" value="1"/>
</dbReference>
<evidence type="ECO:0000313" key="2">
    <source>
        <dbReference type="EMBL" id="AIJ06943.1"/>
    </source>
</evidence>
<reference evidence="2 3" key="1">
    <citation type="journal article" date="2012" name="PLoS ONE">
        <title>Edwardsiella comparative phylogenomics reveal the new intra/inter-species taxonomic relationships, virulence evolution and niche adaptation mechanisms.</title>
        <authorList>
            <person name="Yang M."/>
            <person name="Lv Y."/>
            <person name="Xiao J."/>
            <person name="Wu H."/>
            <person name="Zheng H."/>
            <person name="Liu Q."/>
            <person name="Zhang Y."/>
            <person name="Wang Q."/>
        </authorList>
    </citation>
    <scope>NUCLEOTIDE SEQUENCE [LARGE SCALE GENOMIC DNA]</scope>
    <source>
        <strain evidence="3">080813</strain>
    </source>
</reference>
<name>A0A076LK37_9GAMM</name>
<dbReference type="GeneID" id="33938237"/>
<accession>A0A076LK37</accession>
<evidence type="ECO:0000313" key="3">
    <source>
        <dbReference type="Proteomes" id="UP000028681"/>
    </source>
</evidence>
<dbReference type="Pfam" id="PF04965">
    <property type="entry name" value="GPW_gp25"/>
    <property type="match status" value="1"/>
</dbReference>
<dbReference type="SUPFAM" id="SSF160719">
    <property type="entry name" value="gpW/gp25-like"/>
    <property type="match status" value="1"/>
</dbReference>
<dbReference type="PANTHER" id="PTHR38595">
    <property type="entry name" value="CYTOPLASMIC PROTEIN-RELATED"/>
    <property type="match status" value="1"/>
</dbReference>
<protein>
    <submittedName>
        <fullName evidence="2">Type VI secretion system protein EvpE</fullName>
    </submittedName>
</protein>
<gene>
    <name evidence="2" type="primary">evpE</name>
    <name evidence="2" type="ORF">ETEE_0465</name>
</gene>
<feature type="domain" description="IraD/Gp25-like" evidence="1">
    <location>
        <begin position="38"/>
        <end position="136"/>
    </location>
</feature>
<dbReference type="InterPro" id="IPR053176">
    <property type="entry name" value="T6SS_TssE1-like"/>
</dbReference>
<organism evidence="2 3">
    <name type="scientific">Edwardsiella anguillarum ET080813</name>
    <dbReference type="NCBI Taxonomy" id="667120"/>
    <lineage>
        <taxon>Bacteria</taxon>
        <taxon>Pseudomonadati</taxon>
        <taxon>Pseudomonadota</taxon>
        <taxon>Gammaproteobacteria</taxon>
        <taxon>Enterobacterales</taxon>
        <taxon>Hafniaceae</taxon>
        <taxon>Edwardsiella</taxon>
    </lineage>
</organism>
<dbReference type="InterPro" id="IPR017737">
    <property type="entry name" value="TssE1-like"/>
</dbReference>
<dbReference type="NCBIfam" id="TIGR03357">
    <property type="entry name" value="VI_zyme"/>
    <property type="match status" value="1"/>
</dbReference>
<evidence type="ECO:0000259" key="1">
    <source>
        <dbReference type="Pfam" id="PF04965"/>
    </source>
</evidence>
<dbReference type="AlphaFoldDB" id="A0A076LK37"/>
<dbReference type="Proteomes" id="UP000028681">
    <property type="component" value="Chromosome"/>
</dbReference>
<sequence>MILHHILRPSVLDRLFDDFPQEGTERTSERRYDLAHFHSAVRRDVEDVLNTRSALSLDTVQWPELEKSPLNYGLPDCSNLSAANAEDREWIRQHIERAIDLFEPRLSQVRVQIYLDEKTGISQLIFRIEALLEVDPTPEPVMFDAVLDVSTQLYRIDR</sequence>